<evidence type="ECO:0000313" key="2">
    <source>
        <dbReference type="EMBL" id="EKE67774.1"/>
    </source>
</evidence>
<dbReference type="RefSeq" id="WP_008486643.1">
    <property type="nucleotide sequence ID" value="NZ_AMRI01000037.1"/>
</dbReference>
<evidence type="ECO:0000313" key="3">
    <source>
        <dbReference type="Proteomes" id="UP000006755"/>
    </source>
</evidence>
<dbReference type="PATRIC" id="fig|745411.4.peg.3577"/>
<gene>
    <name evidence="2" type="ORF">B3C1_18196</name>
</gene>
<keyword evidence="3" id="KW-1185">Reference proteome</keyword>
<feature type="chain" id="PRO_5003858876" description="Salt-induced outer membrane protein" evidence="1">
    <location>
        <begin position="20"/>
        <end position="248"/>
    </location>
</feature>
<evidence type="ECO:0000256" key="1">
    <source>
        <dbReference type="SAM" id="SignalP"/>
    </source>
</evidence>
<dbReference type="Proteomes" id="UP000006755">
    <property type="component" value="Unassembled WGS sequence"/>
</dbReference>
<organism evidence="2 3">
    <name type="scientific">Gallaecimonas xiamenensis 3-C-1</name>
    <dbReference type="NCBI Taxonomy" id="745411"/>
    <lineage>
        <taxon>Bacteria</taxon>
        <taxon>Pseudomonadati</taxon>
        <taxon>Pseudomonadota</taxon>
        <taxon>Gammaproteobacteria</taxon>
        <taxon>Enterobacterales</taxon>
        <taxon>Gallaecimonadaceae</taxon>
        <taxon>Gallaecimonas</taxon>
    </lineage>
</organism>
<protein>
    <recommendedName>
        <fullName evidence="4">Salt-induced outer membrane protein</fullName>
    </recommendedName>
</protein>
<name>K2JB51_9GAMM</name>
<reference evidence="2 3" key="1">
    <citation type="journal article" date="2012" name="J. Bacteriol.">
        <title>Genome Sequence of Gallaecimonas xiamenensis Type Strain 3-C-1.</title>
        <authorList>
            <person name="Lai Q."/>
            <person name="Wang L."/>
            <person name="Wang W."/>
            <person name="Shao Z."/>
        </authorList>
    </citation>
    <scope>NUCLEOTIDE SEQUENCE [LARGE SCALE GENOMIC DNA]</scope>
    <source>
        <strain evidence="2 3">3-C-1</strain>
    </source>
</reference>
<dbReference type="Pfam" id="PF04338">
    <property type="entry name" value="DUF481"/>
    <property type="match status" value="1"/>
</dbReference>
<feature type="signal peptide" evidence="1">
    <location>
        <begin position="1"/>
        <end position="19"/>
    </location>
</feature>
<sequence>MYKYSLPMLALLAAQAAYADDAAGAPDKKNWKGEAELGVLVTSGNSDSTNVKGRLNVTQDLESWRNNYQLESLYTESDDETTAERYRGSIQGDYKIDDKQFWFVRGSYEDDRFSGYDFQASTSTGYGNRFWELEDGSFFDASAGLGYRYNKLQERNDDGDSAEKEAIARLAAKFEYKLSENSLFRQELNSEIGLDESNTITESVTSLQANVMGNLAMKISYRVKYTSKVPDDTEKTDTETSFTILYTF</sequence>
<dbReference type="STRING" id="745411.B3C1_18196"/>
<keyword evidence="1" id="KW-0732">Signal</keyword>
<comment type="caution">
    <text evidence="2">The sequence shown here is derived from an EMBL/GenBank/DDBJ whole genome shotgun (WGS) entry which is preliminary data.</text>
</comment>
<proteinExistence type="predicted"/>
<dbReference type="AlphaFoldDB" id="K2JB51"/>
<accession>K2JB51</accession>
<dbReference type="eggNOG" id="COG3137">
    <property type="taxonomic scope" value="Bacteria"/>
</dbReference>
<dbReference type="InterPro" id="IPR007433">
    <property type="entry name" value="DUF481"/>
</dbReference>
<dbReference type="EMBL" id="AMRI01000037">
    <property type="protein sequence ID" value="EKE67774.1"/>
    <property type="molecule type" value="Genomic_DNA"/>
</dbReference>
<evidence type="ECO:0008006" key="4">
    <source>
        <dbReference type="Google" id="ProtNLM"/>
    </source>
</evidence>